<evidence type="ECO:0000313" key="8">
    <source>
        <dbReference type="EMBL" id="NYD48606.1"/>
    </source>
</evidence>
<feature type="transmembrane region" description="Helical" evidence="6">
    <location>
        <begin position="182"/>
        <end position="202"/>
    </location>
</feature>
<dbReference type="Gene3D" id="1.20.1720.10">
    <property type="entry name" value="Multidrug resistance protein D"/>
    <property type="match status" value="1"/>
</dbReference>
<dbReference type="GO" id="GO:0005886">
    <property type="term" value="C:plasma membrane"/>
    <property type="evidence" value="ECO:0007669"/>
    <property type="project" value="UniProtKB-SubCell"/>
</dbReference>
<feature type="transmembrane region" description="Helical" evidence="6">
    <location>
        <begin position="402"/>
        <end position="425"/>
    </location>
</feature>
<dbReference type="SUPFAM" id="SSF103473">
    <property type="entry name" value="MFS general substrate transporter"/>
    <property type="match status" value="1"/>
</dbReference>
<dbReference type="InterPro" id="IPR036259">
    <property type="entry name" value="MFS_trans_sf"/>
</dbReference>
<accession>A0A7Y9JHD1</accession>
<comment type="subcellular location">
    <subcellularLocation>
        <location evidence="1">Cell membrane</location>
        <topology evidence="1">Multi-pass membrane protein</topology>
    </subcellularLocation>
</comment>
<dbReference type="PROSITE" id="PS50850">
    <property type="entry name" value="MFS"/>
    <property type="match status" value="1"/>
</dbReference>
<dbReference type="InterPro" id="IPR011701">
    <property type="entry name" value="MFS"/>
</dbReference>
<name>A0A7Y9JHD1_9ACTN</name>
<feature type="transmembrane region" description="Helical" evidence="6">
    <location>
        <begin position="57"/>
        <end position="77"/>
    </location>
</feature>
<feature type="transmembrane region" description="Helical" evidence="6">
    <location>
        <begin position="239"/>
        <end position="258"/>
    </location>
</feature>
<comment type="caution">
    <text evidence="8">The sequence shown here is derived from an EMBL/GenBank/DDBJ whole genome shotgun (WGS) entry which is preliminary data.</text>
</comment>
<evidence type="ECO:0000259" key="7">
    <source>
        <dbReference type="PROSITE" id="PS50850"/>
    </source>
</evidence>
<keyword evidence="3 6" id="KW-1133">Transmembrane helix</keyword>
<dbReference type="PANTHER" id="PTHR42718">
    <property type="entry name" value="MAJOR FACILITATOR SUPERFAMILY MULTIDRUG TRANSPORTER MFSC"/>
    <property type="match status" value="1"/>
</dbReference>
<evidence type="ECO:0000256" key="5">
    <source>
        <dbReference type="SAM" id="MobiDB-lite"/>
    </source>
</evidence>
<feature type="transmembrane region" description="Helical" evidence="6">
    <location>
        <begin position="214"/>
        <end position="233"/>
    </location>
</feature>
<feature type="transmembrane region" description="Helical" evidence="6">
    <location>
        <begin position="149"/>
        <end position="170"/>
    </location>
</feature>
<sequence length="479" mass="47830">MSSVSAPAMGEPRAPGPRRPGLMLAVLLAGQFMVNVDIAVVNVAGPSVRQDLRPSGGALELVVSGYTLAYAVLLVTGARLGQARGHRRMFLLGLGAFTAASLACGLAPSTGALVAARLAQGAAGALMVPQVLSGIQLHFTGPARARAQGLLAVALSGGAVAGQVLGGVLVSADVGGLGWRPVFLVNVPAGIVLLAAGARLLPADAPGRGARLDLGGAALLSAAALLAVVPLLFGREAGWPPWTWASLAACVPVAALFVRRQRRVESPLLALGVLGRPVVAWTLGALGAATGTFYAMMFVLALYLQDGLGRSALFSGLVLVPWVAAFGIAGPLVPRLPARAPIAGYLLLASVYATAGLTRADGAALAALLGFGGLGLGLGFAPQLGRLTAHVPDRHAAGLSGLVNMNFQLAGVAGVAVFGTLYLGVPGGHGTAFTAVMLGFGGTALAAAAASFAGHRAARREDQGSSPARRAAVTASNRV</sequence>
<feature type="transmembrane region" description="Helical" evidence="6">
    <location>
        <begin position="431"/>
        <end position="453"/>
    </location>
</feature>
<keyword evidence="2 6" id="KW-0812">Transmembrane</keyword>
<evidence type="ECO:0000256" key="3">
    <source>
        <dbReference type="ARBA" id="ARBA00022989"/>
    </source>
</evidence>
<feature type="transmembrane region" description="Helical" evidence="6">
    <location>
        <begin position="363"/>
        <end position="381"/>
    </location>
</feature>
<dbReference type="AlphaFoldDB" id="A0A7Y9JHD1"/>
<evidence type="ECO:0000313" key="9">
    <source>
        <dbReference type="Proteomes" id="UP000529783"/>
    </source>
</evidence>
<dbReference type="RefSeq" id="WP_218905556.1">
    <property type="nucleotide sequence ID" value="NZ_JACCBA010000001.1"/>
</dbReference>
<dbReference type="Proteomes" id="UP000529783">
    <property type="component" value="Unassembled WGS sequence"/>
</dbReference>
<feature type="transmembrane region" description="Helical" evidence="6">
    <location>
        <begin position="278"/>
        <end position="305"/>
    </location>
</feature>
<dbReference type="Pfam" id="PF07690">
    <property type="entry name" value="MFS_1"/>
    <property type="match status" value="1"/>
</dbReference>
<evidence type="ECO:0000256" key="1">
    <source>
        <dbReference type="ARBA" id="ARBA00004651"/>
    </source>
</evidence>
<dbReference type="PANTHER" id="PTHR42718:SF39">
    <property type="entry name" value="ACTINORHODIN TRANSPORTER-RELATED"/>
    <property type="match status" value="1"/>
</dbReference>
<feature type="domain" description="Major facilitator superfamily (MFS) profile" evidence="7">
    <location>
        <begin position="23"/>
        <end position="459"/>
    </location>
</feature>
<feature type="region of interest" description="Disordered" evidence="5">
    <location>
        <begin position="458"/>
        <end position="479"/>
    </location>
</feature>
<dbReference type="InterPro" id="IPR020846">
    <property type="entry name" value="MFS_dom"/>
</dbReference>
<protein>
    <submittedName>
        <fullName evidence="8">MFS family permease</fullName>
    </submittedName>
</protein>
<dbReference type="CDD" id="cd17321">
    <property type="entry name" value="MFS_MMR_MDR_like"/>
    <property type="match status" value="1"/>
</dbReference>
<reference evidence="8 9" key="1">
    <citation type="submission" date="2020-07" db="EMBL/GenBank/DDBJ databases">
        <title>Sequencing the genomes of 1000 actinobacteria strains.</title>
        <authorList>
            <person name="Klenk H.-P."/>
        </authorList>
    </citation>
    <scope>NUCLEOTIDE SEQUENCE [LARGE SCALE GENOMIC DNA]</scope>
    <source>
        <strain evidence="8 9">DSM 40398</strain>
    </source>
</reference>
<dbReference type="GO" id="GO:0022857">
    <property type="term" value="F:transmembrane transporter activity"/>
    <property type="evidence" value="ECO:0007669"/>
    <property type="project" value="InterPro"/>
</dbReference>
<evidence type="ECO:0000256" key="2">
    <source>
        <dbReference type="ARBA" id="ARBA00022692"/>
    </source>
</evidence>
<feature type="transmembrane region" description="Helical" evidence="6">
    <location>
        <begin position="340"/>
        <end position="357"/>
    </location>
</feature>
<feature type="transmembrane region" description="Helical" evidence="6">
    <location>
        <begin position="114"/>
        <end position="137"/>
    </location>
</feature>
<keyword evidence="9" id="KW-1185">Reference proteome</keyword>
<feature type="transmembrane region" description="Helical" evidence="6">
    <location>
        <begin position="89"/>
        <end position="108"/>
    </location>
</feature>
<keyword evidence="4 6" id="KW-0472">Membrane</keyword>
<organism evidence="8 9">
    <name type="scientific">Actinomadura luteofluorescens</name>
    <dbReference type="NCBI Taxonomy" id="46163"/>
    <lineage>
        <taxon>Bacteria</taxon>
        <taxon>Bacillati</taxon>
        <taxon>Actinomycetota</taxon>
        <taxon>Actinomycetes</taxon>
        <taxon>Streptosporangiales</taxon>
        <taxon>Thermomonosporaceae</taxon>
        <taxon>Actinomadura</taxon>
    </lineage>
</organism>
<evidence type="ECO:0000256" key="4">
    <source>
        <dbReference type="ARBA" id="ARBA00023136"/>
    </source>
</evidence>
<dbReference type="Gene3D" id="1.20.1250.20">
    <property type="entry name" value="MFS general substrate transporter like domains"/>
    <property type="match status" value="1"/>
</dbReference>
<gene>
    <name evidence="8" type="ORF">BJY14_004589</name>
</gene>
<evidence type="ECO:0000256" key="6">
    <source>
        <dbReference type="SAM" id="Phobius"/>
    </source>
</evidence>
<dbReference type="EMBL" id="JACCBA010000001">
    <property type="protein sequence ID" value="NYD48606.1"/>
    <property type="molecule type" value="Genomic_DNA"/>
</dbReference>
<proteinExistence type="predicted"/>
<feature type="transmembrane region" description="Helical" evidence="6">
    <location>
        <begin position="21"/>
        <end position="45"/>
    </location>
</feature>
<feature type="transmembrane region" description="Helical" evidence="6">
    <location>
        <begin position="311"/>
        <end position="333"/>
    </location>
</feature>